<reference evidence="4" key="1">
    <citation type="submission" date="2025-08" db="UniProtKB">
        <authorList>
            <consortium name="RefSeq"/>
        </authorList>
    </citation>
    <scope>IDENTIFICATION</scope>
    <source>
        <tissue evidence="4">Whole body</tissue>
    </source>
</reference>
<gene>
    <name evidence="4" type="primary">LOC112684813</name>
</gene>
<dbReference type="InterPro" id="IPR023410">
    <property type="entry name" value="14-3-3_domain"/>
</dbReference>
<dbReference type="PANTHER" id="PTHR18860">
    <property type="entry name" value="14-3-3 PROTEIN"/>
    <property type="match status" value="1"/>
</dbReference>
<accession>A0A8B8FNN6</accession>
<dbReference type="InterPro" id="IPR000308">
    <property type="entry name" value="14-3-3"/>
</dbReference>
<comment type="similarity">
    <text evidence="1">Belongs to the 14-3-3 family.</text>
</comment>
<dbReference type="Proteomes" id="UP000694846">
    <property type="component" value="Unplaced"/>
</dbReference>
<feature type="domain" description="14-3-3" evidence="2">
    <location>
        <begin position="5"/>
        <end position="201"/>
    </location>
</feature>
<dbReference type="GeneID" id="112684813"/>
<dbReference type="SUPFAM" id="SSF48445">
    <property type="entry name" value="14-3-3 protein"/>
    <property type="match status" value="1"/>
</dbReference>
<dbReference type="PRINTS" id="PR00305">
    <property type="entry name" value="1433ZETA"/>
</dbReference>
<organism evidence="3 4">
    <name type="scientific">Sipha flava</name>
    <name type="common">yellow sugarcane aphid</name>
    <dbReference type="NCBI Taxonomy" id="143950"/>
    <lineage>
        <taxon>Eukaryota</taxon>
        <taxon>Metazoa</taxon>
        <taxon>Ecdysozoa</taxon>
        <taxon>Arthropoda</taxon>
        <taxon>Hexapoda</taxon>
        <taxon>Insecta</taxon>
        <taxon>Pterygota</taxon>
        <taxon>Neoptera</taxon>
        <taxon>Paraneoptera</taxon>
        <taxon>Hemiptera</taxon>
        <taxon>Sternorrhyncha</taxon>
        <taxon>Aphidomorpha</taxon>
        <taxon>Aphidoidea</taxon>
        <taxon>Aphididae</taxon>
        <taxon>Sipha</taxon>
    </lineage>
</organism>
<evidence type="ECO:0000313" key="3">
    <source>
        <dbReference type="Proteomes" id="UP000694846"/>
    </source>
</evidence>
<dbReference type="Gene3D" id="1.20.190.20">
    <property type="entry name" value="14-3-3 domain"/>
    <property type="match status" value="1"/>
</dbReference>
<dbReference type="InterPro" id="IPR036815">
    <property type="entry name" value="14-3-3_dom_sf"/>
</dbReference>
<name>A0A8B8FNN6_9HEMI</name>
<dbReference type="Pfam" id="PF00244">
    <property type="entry name" value="14-3-3"/>
    <property type="match status" value="1"/>
</dbReference>
<evidence type="ECO:0000259" key="2">
    <source>
        <dbReference type="Pfam" id="PF00244"/>
    </source>
</evidence>
<sequence length="228" mass="26844">MEMFMAEVTYEINQYEDCLEYLIPLMRNSSDVNIYKIKMWSNCYKQIINKKRSAWRHMLKQENCSDLSSYDWSIFNEYKLSISSDIKLTCNEIILFINDHLMGAIKNVDHKVLMYQICGDYHRYKAEVCNDKIKLYNHHKALNEFKSGWMLCLKNTVSAVIILYFAVKYAICLEFVHGPNKALSLIMKALSLTNQNYSSIDEPINVMVDRVIIYKQTLINKIDMNNVL</sequence>
<dbReference type="RefSeq" id="XP_025412292.1">
    <property type="nucleotide sequence ID" value="XM_025556507.1"/>
</dbReference>
<dbReference type="AlphaFoldDB" id="A0A8B8FNN6"/>
<keyword evidence="3" id="KW-1185">Reference proteome</keyword>
<evidence type="ECO:0000313" key="4">
    <source>
        <dbReference type="RefSeq" id="XP_025412292.1"/>
    </source>
</evidence>
<evidence type="ECO:0000256" key="1">
    <source>
        <dbReference type="ARBA" id="ARBA00006141"/>
    </source>
</evidence>
<proteinExistence type="inferred from homology"/>
<protein>
    <submittedName>
        <fullName evidence="4">14-3-3 protein homolog</fullName>
    </submittedName>
</protein>